<evidence type="ECO:0000259" key="2">
    <source>
        <dbReference type="Pfam" id="PF00144"/>
    </source>
</evidence>
<dbReference type="PANTHER" id="PTHR43283:SF11">
    <property type="entry name" value="BETA-LACTAMASE-RELATED DOMAIN-CONTAINING PROTEIN"/>
    <property type="match status" value="1"/>
</dbReference>
<dbReference type="PANTHER" id="PTHR43283">
    <property type="entry name" value="BETA-LACTAMASE-RELATED"/>
    <property type="match status" value="1"/>
</dbReference>
<dbReference type="AlphaFoldDB" id="A0A1X7JNH5"/>
<keyword evidence="1" id="KW-0378">Hydrolase</keyword>
<dbReference type="Proteomes" id="UP000193804">
    <property type="component" value="Unassembled WGS sequence"/>
</dbReference>
<dbReference type="SUPFAM" id="SSF56601">
    <property type="entry name" value="beta-lactamase/transpeptidase-like"/>
    <property type="match status" value="1"/>
</dbReference>
<sequence length="378" mass="43194">MKMLYLFICYFLLSSTYSFSQYYPKQIWERKAANSLQMNQQLLDSAVTIAKKYENTVNKVLRIAIIEAFSREPEFEILGQVRERGGAAGLVIKDGYIVAEWGDIDRVDMTFSVAKSYLSTVAGLALDKNLISDLDDKVYQYVWDGTFEGTHNQKITWDHLLTQSSDWAGQQFGLYDWADRPPKEGGVDDWRARTLHEPGTFYKYNDVRVNVLAYSLLQVWRKPLPQVLKDEIMDPIGASSTWRWLGYHNSYVNVDGLQVQSVSGGGHFGGGIFINTLDHARFGLLFLRNGKWNGQELLTEDWIKSVQKSSASNPDYGYLWWNNSQGAWQGVSKEVYYAAGFGGNYIIIDEANDMVVVTRWIDNSKIDDVMRLLQKSVK</sequence>
<dbReference type="OrthoDB" id="1185352at2"/>
<dbReference type="InterPro" id="IPR050789">
    <property type="entry name" value="Diverse_Enzym_Activities"/>
</dbReference>
<name>A0A1X7JNH5_9BACT</name>
<evidence type="ECO:0000313" key="4">
    <source>
        <dbReference type="Proteomes" id="UP000193804"/>
    </source>
</evidence>
<keyword evidence="4" id="KW-1185">Reference proteome</keyword>
<dbReference type="GO" id="GO:0016787">
    <property type="term" value="F:hydrolase activity"/>
    <property type="evidence" value="ECO:0007669"/>
    <property type="project" value="UniProtKB-KW"/>
</dbReference>
<feature type="domain" description="Beta-lactamase-related" evidence="2">
    <location>
        <begin position="83"/>
        <end position="357"/>
    </location>
</feature>
<dbReference type="InterPro" id="IPR012338">
    <property type="entry name" value="Beta-lactam/transpept-like"/>
</dbReference>
<dbReference type="Pfam" id="PF00144">
    <property type="entry name" value="Beta-lactamase"/>
    <property type="match status" value="1"/>
</dbReference>
<protein>
    <submittedName>
        <fullName evidence="3">CubicO group peptidase, beta-lactamase class C family</fullName>
    </submittedName>
</protein>
<dbReference type="Gene3D" id="3.40.710.10">
    <property type="entry name" value="DD-peptidase/beta-lactamase superfamily"/>
    <property type="match status" value="1"/>
</dbReference>
<accession>A0A1X7JNH5</accession>
<reference evidence="4" key="1">
    <citation type="submission" date="2017-04" db="EMBL/GenBank/DDBJ databases">
        <authorList>
            <person name="Varghese N."/>
            <person name="Submissions S."/>
        </authorList>
    </citation>
    <scope>NUCLEOTIDE SEQUENCE [LARGE SCALE GENOMIC DNA]</scope>
    <source>
        <strain evidence="4">DSM 4125</strain>
    </source>
</reference>
<dbReference type="EMBL" id="FXAW01000003">
    <property type="protein sequence ID" value="SMG29457.1"/>
    <property type="molecule type" value="Genomic_DNA"/>
</dbReference>
<organism evidence="3 4">
    <name type="scientific">Marivirga sericea</name>
    <dbReference type="NCBI Taxonomy" id="1028"/>
    <lineage>
        <taxon>Bacteria</taxon>
        <taxon>Pseudomonadati</taxon>
        <taxon>Bacteroidota</taxon>
        <taxon>Cytophagia</taxon>
        <taxon>Cytophagales</taxon>
        <taxon>Marivirgaceae</taxon>
        <taxon>Marivirga</taxon>
    </lineage>
</organism>
<proteinExistence type="predicted"/>
<dbReference type="STRING" id="1028.SAMN05661096_01841"/>
<evidence type="ECO:0000256" key="1">
    <source>
        <dbReference type="ARBA" id="ARBA00022801"/>
    </source>
</evidence>
<dbReference type="RefSeq" id="WP_085516755.1">
    <property type="nucleotide sequence ID" value="NZ_FXAW01000003.1"/>
</dbReference>
<gene>
    <name evidence="3" type="ORF">SAMN05661096_01841</name>
</gene>
<dbReference type="InterPro" id="IPR001466">
    <property type="entry name" value="Beta-lactam-related"/>
</dbReference>
<evidence type="ECO:0000313" key="3">
    <source>
        <dbReference type="EMBL" id="SMG29457.1"/>
    </source>
</evidence>